<dbReference type="GO" id="GO:1904293">
    <property type="term" value="P:negative regulation of ERAD pathway"/>
    <property type="evidence" value="ECO:0007669"/>
    <property type="project" value="Ensembl"/>
</dbReference>
<dbReference type="GeneTree" id="ENSGT00530000063816"/>
<gene>
    <name evidence="7" type="primary">AQP11</name>
</gene>
<dbReference type="PRINTS" id="PR02024">
    <property type="entry name" value="AQUAPORIN11"/>
</dbReference>
<dbReference type="HOGENOM" id="CLU_074449_0_0_1"/>
<evidence type="ECO:0000256" key="5">
    <source>
        <dbReference type="RuleBase" id="RU000477"/>
    </source>
</evidence>
<reference evidence="7" key="3">
    <citation type="submission" date="2025-09" db="UniProtKB">
        <authorList>
            <consortium name="Ensembl"/>
        </authorList>
    </citation>
    <scope>IDENTIFICATION</scope>
</reference>
<name>H9GSN1_ANOCA</name>
<comment type="similarity">
    <text evidence="5">Belongs to the MIP/aquaporin (TC 1.A.8) family.</text>
</comment>
<dbReference type="GO" id="GO:0005886">
    <property type="term" value="C:plasma membrane"/>
    <property type="evidence" value="ECO:0007669"/>
    <property type="project" value="Ensembl"/>
</dbReference>
<evidence type="ECO:0000313" key="7">
    <source>
        <dbReference type="Ensembl" id="ENSACAP00000019552.2"/>
    </source>
</evidence>
<dbReference type="AlphaFoldDB" id="H9GSN1"/>
<evidence type="ECO:0000256" key="1">
    <source>
        <dbReference type="ARBA" id="ARBA00004141"/>
    </source>
</evidence>
<protein>
    <submittedName>
        <fullName evidence="7">Aquaporin 11</fullName>
    </submittedName>
</protein>
<dbReference type="SUPFAM" id="SSF81338">
    <property type="entry name" value="Aquaporin-like"/>
    <property type="match status" value="1"/>
</dbReference>
<evidence type="ECO:0000256" key="4">
    <source>
        <dbReference type="ARBA" id="ARBA00023136"/>
    </source>
</evidence>
<keyword evidence="5" id="KW-0813">Transport</keyword>
<dbReference type="eggNOG" id="ENOG502S15B">
    <property type="taxonomic scope" value="Eukaryota"/>
</dbReference>
<evidence type="ECO:0000313" key="8">
    <source>
        <dbReference type="Proteomes" id="UP000001646"/>
    </source>
</evidence>
<dbReference type="InterPro" id="IPR023266">
    <property type="entry name" value="Aquaporin_11"/>
</dbReference>
<keyword evidence="3 6" id="KW-1133">Transmembrane helix</keyword>
<dbReference type="Bgee" id="ENSACAG00000022958">
    <property type="expression patterns" value="Expressed in liver and 7 other cell types or tissues"/>
</dbReference>
<dbReference type="GO" id="GO:0072014">
    <property type="term" value="P:proximal tubule development"/>
    <property type="evidence" value="ECO:0007669"/>
    <property type="project" value="Ensembl"/>
</dbReference>
<keyword evidence="8" id="KW-1185">Reference proteome</keyword>
<proteinExistence type="inferred from homology"/>
<dbReference type="GO" id="GO:0015250">
    <property type="term" value="F:water channel activity"/>
    <property type="evidence" value="ECO:0007669"/>
    <property type="project" value="Ensembl"/>
</dbReference>
<feature type="transmembrane region" description="Helical" evidence="6">
    <location>
        <begin position="159"/>
        <end position="178"/>
    </location>
</feature>
<dbReference type="GO" id="GO:0005737">
    <property type="term" value="C:cytoplasm"/>
    <property type="evidence" value="ECO:0000318"/>
    <property type="project" value="GO_Central"/>
</dbReference>
<dbReference type="InParanoid" id="H9GSN1"/>
<feature type="transmembrane region" description="Helical" evidence="6">
    <location>
        <begin position="231"/>
        <end position="250"/>
    </location>
</feature>
<feature type="transmembrane region" description="Helical" evidence="6">
    <location>
        <begin position="190"/>
        <end position="211"/>
    </location>
</feature>
<dbReference type="GO" id="GO:0048388">
    <property type="term" value="P:endosomal lumen acidification"/>
    <property type="evidence" value="ECO:0007669"/>
    <property type="project" value="Ensembl"/>
</dbReference>
<organism evidence="7 8">
    <name type="scientific">Anolis carolinensis</name>
    <name type="common">Green anole</name>
    <name type="synonym">American chameleon</name>
    <dbReference type="NCBI Taxonomy" id="28377"/>
    <lineage>
        <taxon>Eukaryota</taxon>
        <taxon>Metazoa</taxon>
        <taxon>Chordata</taxon>
        <taxon>Craniata</taxon>
        <taxon>Vertebrata</taxon>
        <taxon>Euteleostomi</taxon>
        <taxon>Lepidosauria</taxon>
        <taxon>Squamata</taxon>
        <taxon>Bifurcata</taxon>
        <taxon>Unidentata</taxon>
        <taxon>Episquamata</taxon>
        <taxon>Toxicofera</taxon>
        <taxon>Iguania</taxon>
        <taxon>Dactyloidae</taxon>
        <taxon>Anolis</taxon>
    </lineage>
</organism>
<dbReference type="PANTHER" id="PTHR21191">
    <property type="entry name" value="AQUAPORIN"/>
    <property type="match status" value="1"/>
</dbReference>
<dbReference type="GO" id="GO:0009992">
    <property type="term" value="P:intracellular water homeostasis"/>
    <property type="evidence" value="ECO:0007669"/>
    <property type="project" value="Ensembl"/>
</dbReference>
<dbReference type="GO" id="GO:0050680">
    <property type="term" value="P:negative regulation of epithelial cell proliferation"/>
    <property type="evidence" value="ECO:0007669"/>
    <property type="project" value="Ensembl"/>
</dbReference>
<reference evidence="7" key="2">
    <citation type="submission" date="2025-08" db="UniProtKB">
        <authorList>
            <consortium name="Ensembl"/>
        </authorList>
    </citation>
    <scope>IDENTIFICATION</scope>
</reference>
<dbReference type="GeneID" id="100566247"/>
<sequence>MPASSAPSLAETFLSFLVMGMAVGLAWASRCLSHRHLPPRTHRLVLECSGAFQICACTRELRLLSTLPPQPHTALALTYLSTALHGRTLVGSVNNPSSSFQLLFKGRLAGTTWALHTSAQFLGALAAHLFTRGAWMLGMTEAHARAQDEACTSPLQTSVAHAFVLELLFSFLLHLMLLQFESLSHQARSHLVALLITTLVYEGGHLTGAIFNPALAFSMHLNCFSEKFWNYILVYWIAPCLGSVLVVIAWDEILPLLHREA</sequence>
<dbReference type="KEGG" id="acs:100566247"/>
<dbReference type="Pfam" id="PF00230">
    <property type="entry name" value="MIP"/>
    <property type="match status" value="1"/>
</dbReference>
<dbReference type="GO" id="GO:0008284">
    <property type="term" value="P:positive regulation of cell population proliferation"/>
    <property type="evidence" value="ECO:0007669"/>
    <property type="project" value="Ensembl"/>
</dbReference>
<dbReference type="FunFam" id="1.20.1080.10:FF:000078">
    <property type="entry name" value="Uncharacterized protein"/>
    <property type="match status" value="1"/>
</dbReference>
<reference evidence="7" key="1">
    <citation type="submission" date="2009-12" db="EMBL/GenBank/DDBJ databases">
        <title>The Genome Sequence of Anolis carolinensis (Green Anole Lizard).</title>
        <authorList>
            <consortium name="The Genome Sequencing Platform"/>
            <person name="Di Palma F."/>
            <person name="Alfoldi J."/>
            <person name="Heiman D."/>
            <person name="Young S."/>
            <person name="Grabherr M."/>
            <person name="Johnson J."/>
            <person name="Lander E.S."/>
            <person name="Lindblad-Toh K."/>
        </authorList>
    </citation>
    <scope>NUCLEOTIDE SEQUENCE [LARGE SCALE GENOMIC DNA]</scope>
    <source>
        <strain evidence="7">JBL SC #1</strain>
    </source>
</reference>
<dbReference type="GO" id="GO:0140070">
    <property type="term" value="F:hydrogen peroxide channel activity"/>
    <property type="evidence" value="ECO:0007669"/>
    <property type="project" value="Ensembl"/>
</dbReference>
<dbReference type="InterPro" id="IPR023271">
    <property type="entry name" value="Aquaporin-like"/>
</dbReference>
<dbReference type="Gene3D" id="1.20.1080.10">
    <property type="entry name" value="Glycerol uptake facilitator protein"/>
    <property type="match status" value="1"/>
</dbReference>
<comment type="subcellular location">
    <subcellularLocation>
        <location evidence="1">Membrane</location>
        <topology evidence="1">Multi-pass membrane protein</topology>
    </subcellularLocation>
</comment>
<dbReference type="GO" id="GO:0032364">
    <property type="term" value="P:intracellular oxygen homeostasis"/>
    <property type="evidence" value="ECO:0007669"/>
    <property type="project" value="Ensembl"/>
</dbReference>
<dbReference type="STRING" id="28377.ENSACAP00000019552"/>
<feature type="transmembrane region" description="Helical" evidence="6">
    <location>
        <begin position="12"/>
        <end position="33"/>
    </location>
</feature>
<dbReference type="Ensembl" id="ENSACAT00000026602.3">
    <property type="protein sequence ID" value="ENSACAP00000019552.2"/>
    <property type="gene ID" value="ENSACAG00000022958.3"/>
</dbReference>
<dbReference type="OrthoDB" id="9894770at2759"/>
<dbReference type="GO" id="GO:0005783">
    <property type="term" value="C:endoplasmic reticulum"/>
    <property type="evidence" value="ECO:0007669"/>
    <property type="project" value="Ensembl"/>
</dbReference>
<dbReference type="InterPro" id="IPR000425">
    <property type="entry name" value="MIP"/>
</dbReference>
<evidence type="ECO:0000256" key="2">
    <source>
        <dbReference type="ARBA" id="ARBA00022692"/>
    </source>
</evidence>
<dbReference type="InterPro" id="IPR051883">
    <property type="entry name" value="AQP11/12_channel"/>
</dbReference>
<evidence type="ECO:0000256" key="6">
    <source>
        <dbReference type="SAM" id="Phobius"/>
    </source>
</evidence>
<dbReference type="GO" id="GO:0015267">
    <property type="term" value="F:channel activity"/>
    <property type="evidence" value="ECO:0000318"/>
    <property type="project" value="GO_Central"/>
</dbReference>
<dbReference type="GO" id="GO:0006612">
    <property type="term" value="P:protein targeting to membrane"/>
    <property type="evidence" value="ECO:0007669"/>
    <property type="project" value="Ensembl"/>
</dbReference>
<keyword evidence="2 5" id="KW-0812">Transmembrane</keyword>
<accession>H9GSN1</accession>
<dbReference type="GO" id="GO:0015254">
    <property type="term" value="F:glycerol channel activity"/>
    <property type="evidence" value="ECO:0007669"/>
    <property type="project" value="Ensembl"/>
</dbReference>
<dbReference type="CTD" id="282679"/>
<dbReference type="Proteomes" id="UP000001646">
    <property type="component" value="Unplaced"/>
</dbReference>
<keyword evidence="4 6" id="KW-0472">Membrane</keyword>
<dbReference type="PANTHER" id="PTHR21191:SF7">
    <property type="entry name" value="AQUAPORIN-11"/>
    <property type="match status" value="1"/>
</dbReference>
<evidence type="ECO:0000256" key="3">
    <source>
        <dbReference type="ARBA" id="ARBA00022989"/>
    </source>
</evidence>
<dbReference type="GO" id="GO:0009986">
    <property type="term" value="C:cell surface"/>
    <property type="evidence" value="ECO:0007669"/>
    <property type="project" value="Ensembl"/>
</dbReference>
<dbReference type="PRINTS" id="PR00783">
    <property type="entry name" value="MINTRINSICP"/>
</dbReference>
<dbReference type="GO" id="GO:0051260">
    <property type="term" value="P:protein homooligomerization"/>
    <property type="evidence" value="ECO:0007669"/>
    <property type="project" value="Ensembl"/>
</dbReference>